<comment type="similarity">
    <text evidence="1 4">Belongs to the glycosyl hydrolase 27 family.</text>
</comment>
<evidence type="ECO:0000256" key="2">
    <source>
        <dbReference type="ARBA" id="ARBA00022801"/>
    </source>
</evidence>
<evidence type="ECO:0000313" key="7">
    <source>
        <dbReference type="Proteomes" id="UP001275932"/>
    </source>
</evidence>
<dbReference type="EMBL" id="JALBUT010000002">
    <property type="protein sequence ID" value="MDX8414955.1"/>
    <property type="molecule type" value="Genomic_DNA"/>
</dbReference>
<dbReference type="InterPro" id="IPR017853">
    <property type="entry name" value="GH"/>
</dbReference>
<accession>A0ABU4WH71</accession>
<keyword evidence="7" id="KW-1185">Reference proteome</keyword>
<dbReference type="InterPro" id="IPR013785">
    <property type="entry name" value="Aldolase_TIM"/>
</dbReference>
<dbReference type="PANTHER" id="PTHR11452:SF42">
    <property type="entry name" value="ALPHA-GALACTOSIDASE"/>
    <property type="match status" value="1"/>
</dbReference>
<dbReference type="Gene3D" id="3.20.20.70">
    <property type="entry name" value="Aldolase class I"/>
    <property type="match status" value="1"/>
</dbReference>
<comment type="catalytic activity">
    <reaction evidence="4">
        <text>Hydrolysis of terminal, non-reducing alpha-D-galactose residues in alpha-D-galactosides, including galactose oligosaccharides, galactomannans and galactolipids.</text>
        <dbReference type="EC" id="3.2.1.22"/>
    </reaction>
</comment>
<feature type="chain" id="PRO_5046590387" description="Alpha-galactosidase" evidence="5">
    <location>
        <begin position="19"/>
        <end position="436"/>
    </location>
</feature>
<dbReference type="EC" id="3.2.1.22" evidence="4"/>
<dbReference type="GO" id="GO:0016787">
    <property type="term" value="F:hydrolase activity"/>
    <property type="evidence" value="ECO:0007669"/>
    <property type="project" value="UniProtKB-KW"/>
</dbReference>
<dbReference type="InterPro" id="IPR002241">
    <property type="entry name" value="Glyco_hydro_27"/>
</dbReference>
<dbReference type="Pfam" id="PF16499">
    <property type="entry name" value="Melibiase_2"/>
    <property type="match status" value="1"/>
</dbReference>
<dbReference type="SUPFAM" id="SSF51445">
    <property type="entry name" value="(Trans)glycosidases"/>
    <property type="match status" value="1"/>
</dbReference>
<dbReference type="RefSeq" id="WP_370396402.1">
    <property type="nucleotide sequence ID" value="NZ_JALBUT010000002.1"/>
</dbReference>
<name>A0ABU4WH71_9BACT</name>
<dbReference type="PRINTS" id="PR00740">
    <property type="entry name" value="GLHYDRLASE27"/>
</dbReference>
<evidence type="ECO:0000256" key="4">
    <source>
        <dbReference type="RuleBase" id="RU361168"/>
    </source>
</evidence>
<keyword evidence="4" id="KW-1015">Disulfide bond</keyword>
<sequence length="436" mass="48817">MRIWNVLLGVFLFSTAFADFKDWAKTPPMGWNSWDCYGPTVVESEVRANADFMAKNLKIFGWEYVVVDIRWYVKNPSSGGYNQKDPEFVLDGCGRYMPAENRFPSAKNGRGFKPLADYVHSKGLKFGIHVMRGVPNAAVQNKTPIKGAGGITADKIASDKTVCWWLKDNKTIDFKKAGAQEYYDSVISLYASWGVDFLKIDDLANPYHAEEIEMIRHAIDRCGRKIVLSVSPGETPTNCAEHVKANANMWRIVPDLWDDWGHVNRLMDAASRRVCHISSGGYPDCDMLPLGRIGIRAEVGKDRSSRLTRDEQLTLMNLMLICKSPLMFGGDLPSCDEFTISLLINRRALNLHKNSKNVRILKNEGGVLAISAEKRVGVGGYIALFNRTDAVMEDIELARTSESLGIGASEFREVWTGNLLKSVLLKPHSSVLIDFR</sequence>
<keyword evidence="2 4" id="KW-0378">Hydrolase</keyword>
<evidence type="ECO:0000313" key="6">
    <source>
        <dbReference type="EMBL" id="MDX8414955.1"/>
    </source>
</evidence>
<dbReference type="Proteomes" id="UP001275932">
    <property type="component" value="Unassembled WGS sequence"/>
</dbReference>
<gene>
    <name evidence="6" type="ORF">MOX91_01990</name>
</gene>
<feature type="signal peptide" evidence="5">
    <location>
        <begin position="1"/>
        <end position="18"/>
    </location>
</feature>
<evidence type="ECO:0000256" key="3">
    <source>
        <dbReference type="ARBA" id="ARBA00023295"/>
    </source>
</evidence>
<keyword evidence="5" id="KW-0732">Signal</keyword>
<keyword evidence="3 4" id="KW-0326">Glycosidase</keyword>
<comment type="caution">
    <text evidence="6">The sequence shown here is derived from an EMBL/GenBank/DDBJ whole genome shotgun (WGS) entry which is preliminary data.</text>
</comment>
<evidence type="ECO:0000256" key="1">
    <source>
        <dbReference type="ARBA" id="ARBA00009743"/>
    </source>
</evidence>
<dbReference type="PANTHER" id="PTHR11452">
    <property type="entry name" value="ALPHA-GALACTOSIDASE/ALPHA-N-ACETYLGALACTOSAMINIDASE"/>
    <property type="match status" value="1"/>
</dbReference>
<organism evidence="6 7">
    <name type="scientific">Intestinicryptomonas porci</name>
    <dbReference type="NCBI Taxonomy" id="2926320"/>
    <lineage>
        <taxon>Bacteria</taxon>
        <taxon>Pseudomonadati</taxon>
        <taxon>Verrucomicrobiota</taxon>
        <taxon>Opitutia</taxon>
        <taxon>Opitutales</taxon>
        <taxon>Intestinicryptomonaceae</taxon>
        <taxon>Intestinicryptomonas</taxon>
    </lineage>
</organism>
<proteinExistence type="inferred from homology"/>
<dbReference type="CDD" id="cd14792">
    <property type="entry name" value="GH27"/>
    <property type="match status" value="1"/>
</dbReference>
<evidence type="ECO:0000256" key="5">
    <source>
        <dbReference type="SAM" id="SignalP"/>
    </source>
</evidence>
<reference evidence="6 7" key="1">
    <citation type="submission" date="2022-03" db="EMBL/GenBank/DDBJ databases">
        <title>Novel taxa within the pig intestine.</title>
        <authorList>
            <person name="Wylensek D."/>
            <person name="Bishof K."/>
            <person name="Afrizal A."/>
            <person name="Clavel T."/>
        </authorList>
    </citation>
    <scope>NUCLEOTIDE SEQUENCE [LARGE SCALE GENOMIC DNA]</scope>
    <source>
        <strain evidence="6 7">CLA-KB-P66</strain>
    </source>
</reference>
<protein>
    <recommendedName>
        <fullName evidence="4">Alpha-galactosidase</fullName>
        <ecNumber evidence="4">3.2.1.22</ecNumber>
    </recommendedName>
    <alternativeName>
        <fullName evidence="4">Melibiase</fullName>
    </alternativeName>
</protein>